<dbReference type="InterPro" id="IPR035093">
    <property type="entry name" value="RelE/ParE_toxin_dom_sf"/>
</dbReference>
<dbReference type="SUPFAM" id="SSF143011">
    <property type="entry name" value="RelE-like"/>
    <property type="match status" value="1"/>
</dbReference>
<evidence type="ECO:0000313" key="2">
    <source>
        <dbReference type="Proteomes" id="UP000178893"/>
    </source>
</evidence>
<accession>A0A1G2DXA6</accession>
<evidence type="ECO:0008006" key="3">
    <source>
        <dbReference type="Google" id="ProtNLM"/>
    </source>
</evidence>
<gene>
    <name evidence="1" type="ORF">A2V72_02055</name>
</gene>
<dbReference type="Proteomes" id="UP000178893">
    <property type="component" value="Unassembled WGS sequence"/>
</dbReference>
<name>A0A1G2DXA6_9BACT</name>
<organism evidence="1 2">
    <name type="scientific">Candidatus Nealsonbacteria bacterium RBG_13_37_56</name>
    <dbReference type="NCBI Taxonomy" id="1801661"/>
    <lineage>
        <taxon>Bacteria</taxon>
        <taxon>Candidatus Nealsoniibacteriota</taxon>
    </lineage>
</organism>
<sequence>MIIKVSLKFERSYRRLPTNIKEKAKEKECVFRKNLFDPRLKTHKLSGKDKKCWAFRIDNSYRIKFIFLSRQEVLFLDIGTHAIYK</sequence>
<reference evidence="1 2" key="1">
    <citation type="journal article" date="2016" name="Nat. Commun.">
        <title>Thousands of microbial genomes shed light on interconnected biogeochemical processes in an aquifer system.</title>
        <authorList>
            <person name="Anantharaman K."/>
            <person name="Brown C.T."/>
            <person name="Hug L.A."/>
            <person name="Sharon I."/>
            <person name="Castelle C.J."/>
            <person name="Probst A.J."/>
            <person name="Thomas B.C."/>
            <person name="Singh A."/>
            <person name="Wilkins M.J."/>
            <person name="Karaoz U."/>
            <person name="Brodie E.L."/>
            <person name="Williams K.H."/>
            <person name="Hubbard S.S."/>
            <person name="Banfield J.F."/>
        </authorList>
    </citation>
    <scope>NUCLEOTIDE SEQUENCE [LARGE SCALE GENOMIC DNA]</scope>
</reference>
<proteinExistence type="predicted"/>
<comment type="caution">
    <text evidence="1">The sequence shown here is derived from an EMBL/GenBank/DDBJ whole genome shotgun (WGS) entry which is preliminary data.</text>
</comment>
<dbReference type="AlphaFoldDB" id="A0A1G2DXA6"/>
<dbReference type="EMBL" id="MHLW01000020">
    <property type="protein sequence ID" value="OGZ18022.1"/>
    <property type="molecule type" value="Genomic_DNA"/>
</dbReference>
<dbReference type="Gene3D" id="3.30.2310.20">
    <property type="entry name" value="RelE-like"/>
    <property type="match status" value="1"/>
</dbReference>
<protein>
    <recommendedName>
        <fullName evidence="3">Type II toxin-antitoxin system mRNA interferase toxin, RelE/StbE family</fullName>
    </recommendedName>
</protein>
<evidence type="ECO:0000313" key="1">
    <source>
        <dbReference type="EMBL" id="OGZ18022.1"/>
    </source>
</evidence>